<evidence type="ECO:0000313" key="2">
    <source>
        <dbReference type="EMBL" id="CAJ0580082.1"/>
    </source>
</evidence>
<keyword evidence="1" id="KW-0472">Membrane</keyword>
<name>A0AA36G5I5_9BILA</name>
<dbReference type="PANTHER" id="PTHR23021:SF43">
    <property type="entry name" value="SERPENTINE RECEPTOR, CLASS T"/>
    <property type="match status" value="1"/>
</dbReference>
<accession>A0AA36G5I5</accession>
<dbReference type="AlphaFoldDB" id="A0AA36G5I5"/>
<reference evidence="2" key="1">
    <citation type="submission" date="2023-06" db="EMBL/GenBank/DDBJ databases">
        <authorList>
            <person name="Delattre M."/>
        </authorList>
    </citation>
    <scope>NUCLEOTIDE SEQUENCE</scope>
    <source>
        <strain evidence="2">AF72</strain>
    </source>
</reference>
<keyword evidence="3" id="KW-1185">Reference proteome</keyword>
<feature type="transmembrane region" description="Helical" evidence="1">
    <location>
        <begin position="63"/>
        <end position="81"/>
    </location>
</feature>
<organism evidence="2 3">
    <name type="scientific">Mesorhabditis spiculigera</name>
    <dbReference type="NCBI Taxonomy" id="96644"/>
    <lineage>
        <taxon>Eukaryota</taxon>
        <taxon>Metazoa</taxon>
        <taxon>Ecdysozoa</taxon>
        <taxon>Nematoda</taxon>
        <taxon>Chromadorea</taxon>
        <taxon>Rhabditida</taxon>
        <taxon>Rhabditina</taxon>
        <taxon>Rhabditomorpha</taxon>
        <taxon>Rhabditoidea</taxon>
        <taxon>Rhabditidae</taxon>
        <taxon>Mesorhabditinae</taxon>
        <taxon>Mesorhabditis</taxon>
    </lineage>
</organism>
<feature type="non-terminal residue" evidence="2">
    <location>
        <position position="112"/>
    </location>
</feature>
<protein>
    <recommendedName>
        <fullName evidence="4">G protein-coupled receptor</fullName>
    </recommendedName>
</protein>
<evidence type="ECO:0000256" key="1">
    <source>
        <dbReference type="SAM" id="Phobius"/>
    </source>
</evidence>
<sequence length="112" mass="12839">MSALEDEIWDGWKTHDEWMATGERWPLASTILLLVGSLYIFLHIPIIYAMIRSGLVRNQCYRIMVIICFADLVNLICNSLIGAYMFQIGGVFCMAPVFMYIEGCFIFGENSR</sequence>
<gene>
    <name evidence="2" type="ORF">MSPICULIGERA_LOCUS18285</name>
</gene>
<dbReference type="EMBL" id="CATQJA010002659">
    <property type="protein sequence ID" value="CAJ0580082.1"/>
    <property type="molecule type" value="Genomic_DNA"/>
</dbReference>
<feature type="transmembrane region" description="Helical" evidence="1">
    <location>
        <begin position="87"/>
        <end position="108"/>
    </location>
</feature>
<dbReference type="SUPFAM" id="SSF81321">
    <property type="entry name" value="Family A G protein-coupled receptor-like"/>
    <property type="match status" value="1"/>
</dbReference>
<keyword evidence="1" id="KW-0812">Transmembrane</keyword>
<dbReference type="PANTHER" id="PTHR23021">
    <property type="entry name" value="SERPENTINE RECEPTOR, CLASS T"/>
    <property type="match status" value="1"/>
</dbReference>
<evidence type="ECO:0000313" key="3">
    <source>
        <dbReference type="Proteomes" id="UP001177023"/>
    </source>
</evidence>
<keyword evidence="1" id="KW-1133">Transmembrane helix</keyword>
<dbReference type="Pfam" id="PF10321">
    <property type="entry name" value="7TM_GPCR_Srt"/>
    <property type="match status" value="1"/>
</dbReference>
<dbReference type="InterPro" id="IPR019425">
    <property type="entry name" value="7TM_GPCR_serpentine_rcpt_Srt"/>
</dbReference>
<comment type="caution">
    <text evidence="2">The sequence shown here is derived from an EMBL/GenBank/DDBJ whole genome shotgun (WGS) entry which is preliminary data.</text>
</comment>
<dbReference type="Proteomes" id="UP001177023">
    <property type="component" value="Unassembled WGS sequence"/>
</dbReference>
<proteinExistence type="predicted"/>
<evidence type="ECO:0008006" key="4">
    <source>
        <dbReference type="Google" id="ProtNLM"/>
    </source>
</evidence>
<feature type="transmembrane region" description="Helical" evidence="1">
    <location>
        <begin position="27"/>
        <end position="51"/>
    </location>
</feature>